<dbReference type="EMBL" id="CAVNYO010000405">
    <property type="protein sequence ID" value="CAK5275696.1"/>
    <property type="molecule type" value="Genomic_DNA"/>
</dbReference>
<dbReference type="Proteomes" id="UP001295794">
    <property type="component" value="Unassembled WGS sequence"/>
</dbReference>
<reference evidence="3" key="1">
    <citation type="submission" date="2023-11" db="EMBL/GenBank/DDBJ databases">
        <authorList>
            <person name="De Vega J J."/>
            <person name="De Vega J J."/>
        </authorList>
    </citation>
    <scope>NUCLEOTIDE SEQUENCE</scope>
</reference>
<feature type="transmembrane region" description="Helical" evidence="2">
    <location>
        <begin position="216"/>
        <end position="245"/>
    </location>
</feature>
<feature type="compositionally biased region" description="Polar residues" evidence="1">
    <location>
        <begin position="474"/>
        <end position="492"/>
    </location>
</feature>
<dbReference type="PANTHER" id="PTHR36424">
    <property type="entry name" value="PHEROMONE-REGULATED MEMBRANE PROTEIN 6"/>
    <property type="match status" value="1"/>
</dbReference>
<evidence type="ECO:0000313" key="4">
    <source>
        <dbReference type="EMBL" id="CAK5275696.1"/>
    </source>
</evidence>
<evidence type="ECO:0000313" key="5">
    <source>
        <dbReference type="Proteomes" id="UP001295794"/>
    </source>
</evidence>
<evidence type="ECO:0000256" key="2">
    <source>
        <dbReference type="SAM" id="Phobius"/>
    </source>
</evidence>
<name>A0AAD2JUT6_9AGAR</name>
<proteinExistence type="predicted"/>
<dbReference type="InterPro" id="IPR031606">
    <property type="entry name" value="Kch1/2"/>
</dbReference>
<accession>A0AAD2JUT6</accession>
<dbReference type="PANTHER" id="PTHR36424:SF1">
    <property type="entry name" value="LOW AFFINITY K(+) TRANSPORTER 1-RELATED"/>
    <property type="match status" value="1"/>
</dbReference>
<feature type="transmembrane region" description="Helical" evidence="2">
    <location>
        <begin position="84"/>
        <end position="106"/>
    </location>
</feature>
<dbReference type="AlphaFoldDB" id="A0AAD2JUT6"/>
<sequence>MCACGGPKWKREVVQDHKFDFISVADFRDNGFKMRMKYFFLFMIFFKSFAVYMSDIFTAVTMLTTTGWSNQIFNACTAQSSGCVFIPFNTGKWLFVGCIIFSFLLLGYESRKAKLIVASHDISYAFTNVLANNYYSLRSYDHFCFFDHISNSTKTSDDFAFFVFFVFKSWKRVLLADGPRQTINALTLYAVWETKHAKAGWDISAYFAGNTPSTSILLVTTLFTVIVFSGSLLLLVAACFCYVPLLCYIRGNLKEYCCHKVDKRIEHVIKKRQKQRLDENQKQALREARGDFSHLKNKKGVFTSKPLPQPTLPNLSVDDDLDDKASIYTRGPAPSTYTQDSYYYSDHKSNPPAMPAYNPYSNYQAPDAYAKYNPSQATLAQDEYQTQYGDESTTQLTSGAAPFAHGQHNIVRPGSAAPPNPYYAEPIDRAGSVAPYYAEPIDRAGSVAPYYAEPVNRTGSVAPPESYYGEAPQYSHSQYPTDRTGTPSQNFDPSDVYQGRAVPSPRPQQRAAPGAFTSPPSGLAYEDSDAYGGHPQHSQQQSWRSGPDPEQGRY</sequence>
<keyword evidence="2" id="KW-0812">Transmembrane</keyword>
<keyword evidence="2" id="KW-0472">Membrane</keyword>
<feature type="region of interest" description="Disordered" evidence="1">
    <location>
        <begin position="455"/>
        <end position="554"/>
    </location>
</feature>
<evidence type="ECO:0000313" key="3">
    <source>
        <dbReference type="EMBL" id="CAK5262750.1"/>
    </source>
</evidence>
<protein>
    <recommendedName>
        <fullName evidence="6">Vacuole protein</fullName>
    </recommendedName>
</protein>
<dbReference type="EMBL" id="CAVNYO010000024">
    <property type="protein sequence ID" value="CAK5262750.1"/>
    <property type="molecule type" value="Genomic_DNA"/>
</dbReference>
<organism evidence="3 5">
    <name type="scientific">Mycena citricolor</name>
    <dbReference type="NCBI Taxonomy" id="2018698"/>
    <lineage>
        <taxon>Eukaryota</taxon>
        <taxon>Fungi</taxon>
        <taxon>Dikarya</taxon>
        <taxon>Basidiomycota</taxon>
        <taxon>Agaricomycotina</taxon>
        <taxon>Agaricomycetes</taxon>
        <taxon>Agaricomycetidae</taxon>
        <taxon>Agaricales</taxon>
        <taxon>Marasmiineae</taxon>
        <taxon>Mycenaceae</taxon>
        <taxon>Mycena</taxon>
    </lineage>
</organism>
<keyword evidence="5" id="KW-1185">Reference proteome</keyword>
<feature type="transmembrane region" description="Helical" evidence="2">
    <location>
        <begin position="38"/>
        <end position="64"/>
    </location>
</feature>
<evidence type="ECO:0008006" key="6">
    <source>
        <dbReference type="Google" id="ProtNLM"/>
    </source>
</evidence>
<evidence type="ECO:0000256" key="1">
    <source>
        <dbReference type="SAM" id="MobiDB-lite"/>
    </source>
</evidence>
<gene>
    <name evidence="3" type="ORF">MYCIT1_LOCUS1723</name>
    <name evidence="4" type="ORF">MYCIT1_LOCUS23610</name>
</gene>
<dbReference type="GO" id="GO:0005886">
    <property type="term" value="C:plasma membrane"/>
    <property type="evidence" value="ECO:0007669"/>
    <property type="project" value="InterPro"/>
</dbReference>
<keyword evidence="2" id="KW-1133">Transmembrane helix</keyword>
<dbReference type="GO" id="GO:0015079">
    <property type="term" value="F:potassium ion transmembrane transporter activity"/>
    <property type="evidence" value="ECO:0007669"/>
    <property type="project" value="InterPro"/>
</dbReference>
<dbReference type="Pfam" id="PF16944">
    <property type="entry name" value="KCH"/>
    <property type="match status" value="1"/>
</dbReference>
<comment type="caution">
    <text evidence="3">The sequence shown here is derived from an EMBL/GenBank/DDBJ whole genome shotgun (WGS) entry which is preliminary data.</text>
</comment>